<dbReference type="Gene3D" id="3.30.420.40">
    <property type="match status" value="2"/>
</dbReference>
<reference evidence="1 2" key="1">
    <citation type="submission" date="2019-08" db="EMBL/GenBank/DDBJ databases">
        <title>Genome of Phaeodactylibacter luteus.</title>
        <authorList>
            <person name="Bowman J.P."/>
        </authorList>
    </citation>
    <scope>NUCLEOTIDE SEQUENCE [LARGE SCALE GENOMIC DNA]</scope>
    <source>
        <strain evidence="1 2">KCTC 42180</strain>
    </source>
</reference>
<proteinExistence type="predicted"/>
<name>A0A5C6RGE9_9BACT</name>
<dbReference type="AlphaFoldDB" id="A0A5C6RGE9"/>
<dbReference type="SUPFAM" id="SSF53067">
    <property type="entry name" value="Actin-like ATPase domain"/>
    <property type="match status" value="2"/>
</dbReference>
<dbReference type="InterPro" id="IPR052519">
    <property type="entry name" value="Euk-type_GlcNAc_Kinase"/>
</dbReference>
<comment type="caution">
    <text evidence="1">The sequence shown here is derived from an EMBL/GenBank/DDBJ whole genome shotgun (WGS) entry which is preliminary data.</text>
</comment>
<evidence type="ECO:0000313" key="2">
    <source>
        <dbReference type="Proteomes" id="UP000321580"/>
    </source>
</evidence>
<dbReference type="PANTHER" id="PTHR43190">
    <property type="entry name" value="N-ACETYL-D-GLUCOSAMINE KINASE"/>
    <property type="match status" value="1"/>
</dbReference>
<gene>
    <name evidence="1" type="ORF">FRY97_20355</name>
</gene>
<dbReference type="Proteomes" id="UP000321580">
    <property type="component" value="Unassembled WGS sequence"/>
</dbReference>
<dbReference type="RefSeq" id="WP_147169466.1">
    <property type="nucleotide sequence ID" value="NZ_VOOR01000075.1"/>
</dbReference>
<dbReference type="InterPro" id="IPR043129">
    <property type="entry name" value="ATPase_NBD"/>
</dbReference>
<evidence type="ECO:0008006" key="3">
    <source>
        <dbReference type="Google" id="ProtNLM"/>
    </source>
</evidence>
<dbReference type="CDD" id="cd24079">
    <property type="entry name" value="ASKHA_NBD_PG1100-like"/>
    <property type="match status" value="1"/>
</dbReference>
<sequence length="279" mass="31062">MIVVVDSGSTKADWKMVNGKGVASISTVGFNPVFHSEEKIFGELKEAFGDHVPTSEAHQVYYYGAGCWDQRLKGVVAKALKRVFDQAEIQVHHDLLGAARATCGNTPGIACIIGTGSNSCLYDGIDVIDNVTNLGFLLGDEGSGTHLGKRLIRAFFYREMPKPLYDKLEASLPEGKQSILSNVYNGEAPNVYLASFTKFMGDHQDHPFIQRILFDSFEQFIDRHVRKYKNHMSLPIHFIGSVAYYFREVLEVILAARDMEPGIFIQKPIDKLVGFHTGN</sequence>
<organism evidence="1 2">
    <name type="scientific">Phaeodactylibacter luteus</name>
    <dbReference type="NCBI Taxonomy" id="1564516"/>
    <lineage>
        <taxon>Bacteria</taxon>
        <taxon>Pseudomonadati</taxon>
        <taxon>Bacteroidota</taxon>
        <taxon>Saprospiria</taxon>
        <taxon>Saprospirales</taxon>
        <taxon>Haliscomenobacteraceae</taxon>
        <taxon>Phaeodactylibacter</taxon>
    </lineage>
</organism>
<dbReference type="EMBL" id="VOOR01000075">
    <property type="protein sequence ID" value="TXB60577.1"/>
    <property type="molecule type" value="Genomic_DNA"/>
</dbReference>
<dbReference type="Gene3D" id="1.10.720.160">
    <property type="match status" value="1"/>
</dbReference>
<protein>
    <recommendedName>
        <fullName evidence="3">N-acetylglucosamine kinase</fullName>
    </recommendedName>
</protein>
<evidence type="ECO:0000313" key="1">
    <source>
        <dbReference type="EMBL" id="TXB60577.1"/>
    </source>
</evidence>
<accession>A0A5C6RGE9</accession>
<dbReference type="PANTHER" id="PTHR43190:SF3">
    <property type="entry name" value="N-ACETYL-D-GLUCOSAMINE KINASE"/>
    <property type="match status" value="1"/>
</dbReference>
<dbReference type="OrthoDB" id="871343at2"/>
<keyword evidence="2" id="KW-1185">Reference proteome</keyword>